<dbReference type="GO" id="GO:0006260">
    <property type="term" value="P:DNA replication"/>
    <property type="evidence" value="ECO:0007669"/>
    <property type="project" value="UniProtKB-UniRule"/>
</dbReference>
<accession>A0A3N5CJD5</accession>
<feature type="coiled-coil region" evidence="7">
    <location>
        <begin position="860"/>
        <end position="936"/>
    </location>
</feature>
<gene>
    <name evidence="7" type="primary">smc</name>
    <name evidence="9" type="ORF">EDD62_0476</name>
</gene>
<dbReference type="GO" id="GO:0030261">
    <property type="term" value="P:chromosome condensation"/>
    <property type="evidence" value="ECO:0007669"/>
    <property type="project" value="InterPro"/>
</dbReference>
<keyword evidence="2 7" id="KW-0963">Cytoplasm</keyword>
<dbReference type="InterPro" id="IPR024704">
    <property type="entry name" value="SMC"/>
</dbReference>
<dbReference type="SUPFAM" id="SSF52540">
    <property type="entry name" value="P-loop containing nucleoside triphosphate hydrolases"/>
    <property type="match status" value="1"/>
</dbReference>
<comment type="domain">
    <text evidence="7">Contains large globular domains required for ATP hydrolysis at each terminus and a third globular domain forming a flexible hinge near the middle of the molecule. These domains are separated by coiled-coil structures.</text>
</comment>
<sequence length="1179" mass="135768">MVYLKKIDAYGFKSFAHKVTVEFDAGITGIVGPNGSGKSNITDAIKWVLGEQSAKKLRGQKMQDVIFSGTKTKKPLNYAEVTLFLDNSSGALNIDDNELIVSRRLYRNGDSEYLLNKEPARLKDVIDLFMDSGLGKDAFSIISQGKVDEVLNAKAIDRRVYVEEVAGVLKYKKKKEQSSDKLNKTIDNLNRVNDILSELESRVEPLKRDSEIAKEYLALSDELKTVDVQTHVYEIHHQNEAYDRIKKHVLELEDIIELNKSRYKKLSNEQENNKEERKTLEDQISELHQQRVKEIEQKTRYDGQIELIKERINMGSQSQDDLIDQLEQLTKEENSINASLEQLNKDITSNQSKGLALTNQLNDLKSQRTNIDSDNTRSIDDIRDEYYAIKTKEVELKNEIHMIENDLDRKSHERQRFEKRHQQLLKERTVLEDKEEDLRQQLSQLNTQLEEKRIEYKQLNQTIETLQQQYEQNGSKLTEAKRLFQEHQYKIGMLKRNIDNLSGYFQGVKAILNSTHLKGIHGTVADLIKIDSKYVTAIETALGNRLQSIVVDRSVDARRAIQFLKDHKKGRATFIPIESVSQQNILNVQQIRHMNGYIGLCHEVIEYQPKYKYIMEQALSKTVLVDTLANANEISREMNYKVRIVTLDGEIVSPGGSMTGGYKNTTTSVLNDKADYESMIKSTPLYEQKLNNLEQTVSEQYFKLKELQSDLSMCSEEGSRISEKVNSIDLELMKALESKDFITEQIEFIKVDSSSNEGVQQLSILREEKESISKKLNDLEQLLERTSQTDEERAKEKERLIEEEQQLNVELNIVQTDIKHSQSKIVEYQHRLKDIDAQIKYIHDKKTRTSSDDEQNEQQIIELEEKLLNINASLQQTINQIESWQQKLSLIDSTINQNDTSLKQFSEMIQMKSTELNQAKQKLARIDIQIEQHIEALSEDYRLSYDEAKSTYGLTEEIANAKQKVKLLKKSIDELGSINMNAIEEYETVKTRYDFLNDERNDLQSAYNTLTHIIQELDNEVRTRFQHTFDEINNHFKETFAQLFGGGQAELQLTEEDYLTAGIELFIQPPGKKVKSLSLMSGGERALTALALLFAILKVRSAPFVILDEVEAALDDANVIRYANYLNQLKSDTQFIIITHRKGTMENVDRLFGVTMEQSGISKLVSVNLKEIDQMEGVN</sequence>
<evidence type="ECO:0000313" key="10">
    <source>
        <dbReference type="Proteomes" id="UP000277108"/>
    </source>
</evidence>
<comment type="function">
    <text evidence="7">Required for chromosome condensation and partitioning.</text>
</comment>
<dbReference type="RefSeq" id="WP_170152751.1">
    <property type="nucleotide sequence ID" value="NZ_RKRK01000002.1"/>
</dbReference>
<dbReference type="HAMAP" id="MF_01894">
    <property type="entry name" value="Smc_prok"/>
    <property type="match status" value="1"/>
</dbReference>
<dbReference type="GO" id="GO:0007059">
    <property type="term" value="P:chromosome segregation"/>
    <property type="evidence" value="ECO:0007669"/>
    <property type="project" value="UniProtKB-UniRule"/>
</dbReference>
<feature type="coiled-coil region" evidence="7">
    <location>
        <begin position="172"/>
        <end position="202"/>
    </location>
</feature>
<evidence type="ECO:0000313" key="9">
    <source>
        <dbReference type="EMBL" id="RPF57841.1"/>
    </source>
</evidence>
<proteinExistence type="inferred from homology"/>
<dbReference type="InterPro" id="IPR010935">
    <property type="entry name" value="SMC_hinge"/>
</dbReference>
<comment type="caution">
    <text evidence="9">The sequence shown here is derived from an EMBL/GenBank/DDBJ whole genome shotgun (WGS) entry which is preliminary data.</text>
</comment>
<organism evidence="9 10">
    <name type="scientific">Abyssicoccus albus</name>
    <dbReference type="NCBI Taxonomy" id="1817405"/>
    <lineage>
        <taxon>Bacteria</taxon>
        <taxon>Bacillati</taxon>
        <taxon>Bacillota</taxon>
        <taxon>Bacilli</taxon>
        <taxon>Bacillales</taxon>
        <taxon>Abyssicoccaceae</taxon>
    </lineage>
</organism>
<dbReference type="InterPro" id="IPR036277">
    <property type="entry name" value="SMC_hinge_sf"/>
</dbReference>
<evidence type="ECO:0000256" key="2">
    <source>
        <dbReference type="ARBA" id="ARBA00022490"/>
    </source>
</evidence>
<dbReference type="FunFam" id="3.40.50.300:FF:000901">
    <property type="entry name" value="Chromosome partition protein Smc"/>
    <property type="match status" value="1"/>
</dbReference>
<feature type="domain" description="SMC hinge" evidence="8">
    <location>
        <begin position="518"/>
        <end position="635"/>
    </location>
</feature>
<dbReference type="GO" id="GO:0016887">
    <property type="term" value="F:ATP hydrolysis activity"/>
    <property type="evidence" value="ECO:0007669"/>
    <property type="project" value="InterPro"/>
</dbReference>
<dbReference type="AlphaFoldDB" id="A0A3N5CJD5"/>
<dbReference type="GO" id="GO:0003677">
    <property type="term" value="F:DNA binding"/>
    <property type="evidence" value="ECO:0007669"/>
    <property type="project" value="UniProtKB-UniRule"/>
</dbReference>
<dbReference type="Proteomes" id="UP000277108">
    <property type="component" value="Unassembled WGS sequence"/>
</dbReference>
<evidence type="ECO:0000256" key="7">
    <source>
        <dbReference type="HAMAP-Rule" id="MF_01894"/>
    </source>
</evidence>
<feature type="coiled-coil region" evidence="7">
    <location>
        <begin position="263"/>
        <end position="297"/>
    </location>
</feature>
<reference evidence="9 10" key="1">
    <citation type="submission" date="2018-11" db="EMBL/GenBank/DDBJ databases">
        <title>Genomic Encyclopedia of Type Strains, Phase IV (KMG-IV): sequencing the most valuable type-strain genomes for metagenomic binning, comparative biology and taxonomic classification.</title>
        <authorList>
            <person name="Goeker M."/>
        </authorList>
    </citation>
    <scope>NUCLEOTIDE SEQUENCE [LARGE SCALE GENOMIC DNA]</scope>
    <source>
        <strain evidence="9 10">DSM 29158</strain>
    </source>
</reference>
<dbReference type="Gene3D" id="3.40.50.300">
    <property type="entry name" value="P-loop containing nucleotide triphosphate hydrolases"/>
    <property type="match status" value="2"/>
</dbReference>
<dbReference type="FunFam" id="3.40.50.300:FF:000984">
    <property type="entry name" value="Chromosome partition protein Smc"/>
    <property type="match status" value="1"/>
</dbReference>
<dbReference type="GO" id="GO:0007062">
    <property type="term" value="P:sister chromatid cohesion"/>
    <property type="evidence" value="ECO:0007669"/>
    <property type="project" value="InterPro"/>
</dbReference>
<dbReference type="SUPFAM" id="SSF75553">
    <property type="entry name" value="Smc hinge domain"/>
    <property type="match status" value="1"/>
</dbReference>
<dbReference type="CDD" id="cd03278">
    <property type="entry name" value="ABC_SMC_barmotin"/>
    <property type="match status" value="1"/>
</dbReference>
<dbReference type="EMBL" id="RKRK01000002">
    <property type="protein sequence ID" value="RPF57841.1"/>
    <property type="molecule type" value="Genomic_DNA"/>
</dbReference>
<comment type="similarity">
    <text evidence="7">Belongs to the SMC family.</text>
</comment>
<dbReference type="GO" id="GO:0005694">
    <property type="term" value="C:chromosome"/>
    <property type="evidence" value="ECO:0007669"/>
    <property type="project" value="InterPro"/>
</dbReference>
<dbReference type="PIRSF" id="PIRSF005719">
    <property type="entry name" value="SMC"/>
    <property type="match status" value="1"/>
</dbReference>
<evidence type="ECO:0000256" key="3">
    <source>
        <dbReference type="ARBA" id="ARBA00022741"/>
    </source>
</evidence>
<keyword evidence="3 7" id="KW-0547">Nucleotide-binding</keyword>
<dbReference type="Pfam" id="PF06470">
    <property type="entry name" value="SMC_hinge"/>
    <property type="match status" value="1"/>
</dbReference>
<keyword evidence="5 7" id="KW-0175">Coiled coil</keyword>
<dbReference type="NCBIfam" id="TIGR02168">
    <property type="entry name" value="SMC_prok_B"/>
    <property type="match status" value="1"/>
</dbReference>
<dbReference type="InterPro" id="IPR011890">
    <property type="entry name" value="SMC_prok"/>
</dbReference>
<feature type="coiled-coil region" evidence="7">
    <location>
        <begin position="979"/>
        <end position="1020"/>
    </location>
</feature>
<name>A0A3N5CJD5_9BACL</name>
<dbReference type="GO" id="GO:0005524">
    <property type="term" value="F:ATP binding"/>
    <property type="evidence" value="ECO:0007669"/>
    <property type="project" value="UniProtKB-UniRule"/>
</dbReference>
<dbReference type="SMART" id="SM00968">
    <property type="entry name" value="SMC_hinge"/>
    <property type="match status" value="1"/>
</dbReference>
<evidence type="ECO:0000256" key="6">
    <source>
        <dbReference type="ARBA" id="ARBA00023125"/>
    </source>
</evidence>
<keyword evidence="10" id="KW-1185">Reference proteome</keyword>
<dbReference type="Gene3D" id="1.20.1060.20">
    <property type="match status" value="1"/>
</dbReference>
<dbReference type="Pfam" id="PF02463">
    <property type="entry name" value="SMC_N"/>
    <property type="match status" value="1"/>
</dbReference>
<dbReference type="GO" id="GO:0005737">
    <property type="term" value="C:cytoplasm"/>
    <property type="evidence" value="ECO:0007669"/>
    <property type="project" value="UniProtKB-SubCell"/>
</dbReference>
<comment type="subunit">
    <text evidence="7">Homodimer.</text>
</comment>
<feature type="coiled-coil region" evidence="7">
    <location>
        <begin position="762"/>
        <end position="817"/>
    </location>
</feature>
<dbReference type="Gene3D" id="3.30.70.1620">
    <property type="match status" value="1"/>
</dbReference>
<feature type="binding site" evidence="7">
    <location>
        <begin position="33"/>
        <end position="40"/>
    </location>
    <ligand>
        <name>ATP</name>
        <dbReference type="ChEBI" id="CHEBI:30616"/>
    </ligand>
</feature>
<keyword evidence="4 7" id="KW-0067">ATP-binding</keyword>
<protein>
    <recommendedName>
        <fullName evidence="7">Chromosome partition protein Smc</fullName>
    </recommendedName>
</protein>
<keyword evidence="6 7" id="KW-0238">DNA-binding</keyword>
<evidence type="ECO:0000256" key="5">
    <source>
        <dbReference type="ARBA" id="ARBA00023054"/>
    </source>
</evidence>
<dbReference type="PANTHER" id="PTHR43977">
    <property type="entry name" value="STRUCTURAL MAINTENANCE OF CHROMOSOMES PROTEIN 3"/>
    <property type="match status" value="1"/>
</dbReference>
<evidence type="ECO:0000256" key="1">
    <source>
        <dbReference type="ARBA" id="ARBA00004496"/>
    </source>
</evidence>
<dbReference type="InterPro" id="IPR003395">
    <property type="entry name" value="RecF/RecN/SMC_N"/>
</dbReference>
<comment type="subcellular location">
    <subcellularLocation>
        <location evidence="1 7">Cytoplasm</location>
    </subcellularLocation>
</comment>
<dbReference type="InterPro" id="IPR027417">
    <property type="entry name" value="P-loop_NTPase"/>
</dbReference>
<evidence type="ECO:0000259" key="8">
    <source>
        <dbReference type="SMART" id="SM00968"/>
    </source>
</evidence>
<feature type="coiled-coil region" evidence="7">
    <location>
        <begin position="393"/>
        <end position="483"/>
    </location>
</feature>
<evidence type="ECO:0000256" key="4">
    <source>
        <dbReference type="ARBA" id="ARBA00022840"/>
    </source>
</evidence>